<keyword evidence="8" id="KW-1185">Reference proteome</keyword>
<organism evidence="7 8">
    <name type="scientific">Desulfuromonas versatilis</name>
    <dbReference type="NCBI Taxonomy" id="2802975"/>
    <lineage>
        <taxon>Bacteria</taxon>
        <taxon>Pseudomonadati</taxon>
        <taxon>Thermodesulfobacteriota</taxon>
        <taxon>Desulfuromonadia</taxon>
        <taxon>Desulfuromonadales</taxon>
        <taxon>Desulfuromonadaceae</taxon>
        <taxon>Desulfuromonas</taxon>
    </lineage>
</organism>
<dbReference type="InterPro" id="IPR029787">
    <property type="entry name" value="Nucleotide_cyclase"/>
</dbReference>
<feature type="domain" description="GGDEF" evidence="6">
    <location>
        <begin position="515"/>
        <end position="647"/>
    </location>
</feature>
<dbReference type="CDD" id="cd00156">
    <property type="entry name" value="REC"/>
    <property type="match status" value="1"/>
</dbReference>
<dbReference type="Pfam" id="PF00072">
    <property type="entry name" value="Response_reg"/>
    <property type="match status" value="2"/>
</dbReference>
<feature type="compositionally biased region" description="Basic and acidic residues" evidence="4">
    <location>
        <begin position="323"/>
        <end position="335"/>
    </location>
</feature>
<comment type="catalytic activity">
    <reaction evidence="2">
        <text>2 GTP = 3',3'-c-di-GMP + 2 diphosphate</text>
        <dbReference type="Rhea" id="RHEA:24898"/>
        <dbReference type="ChEBI" id="CHEBI:33019"/>
        <dbReference type="ChEBI" id="CHEBI:37565"/>
        <dbReference type="ChEBI" id="CHEBI:58805"/>
        <dbReference type="EC" id="2.7.7.65"/>
    </reaction>
</comment>
<evidence type="ECO:0000259" key="6">
    <source>
        <dbReference type="PROSITE" id="PS50887"/>
    </source>
</evidence>
<dbReference type="SMART" id="SM00267">
    <property type="entry name" value="GGDEF"/>
    <property type="match status" value="2"/>
</dbReference>
<dbReference type="SMART" id="SM00448">
    <property type="entry name" value="REC"/>
    <property type="match status" value="2"/>
</dbReference>
<dbReference type="InterPro" id="IPR000160">
    <property type="entry name" value="GGDEF_dom"/>
</dbReference>
<protein>
    <recommendedName>
        <fullName evidence="1">diguanylate cyclase</fullName>
        <ecNumber evidence="1">2.7.7.65</ecNumber>
    </recommendedName>
</protein>
<dbReference type="InterPro" id="IPR043128">
    <property type="entry name" value="Rev_trsase/Diguanyl_cyclase"/>
</dbReference>
<gene>
    <name evidence="7" type="ORF">DESUT3_14300</name>
</gene>
<dbReference type="InterPro" id="IPR011006">
    <property type="entry name" value="CheY-like_superfamily"/>
</dbReference>
<dbReference type="PANTHER" id="PTHR45138:SF9">
    <property type="entry name" value="DIGUANYLATE CYCLASE DGCM-RELATED"/>
    <property type="match status" value="1"/>
</dbReference>
<dbReference type="PROSITE" id="PS50887">
    <property type="entry name" value="GGDEF"/>
    <property type="match status" value="1"/>
</dbReference>
<reference evidence="7 8" key="1">
    <citation type="journal article" date="2016" name="C (Basel)">
        <title>Selective Growth of and Electricity Production by Marine Exoelectrogenic Bacteria in Self-Aggregated Hydrogel of Microbially Reduced Graphene Oxide.</title>
        <authorList>
            <person name="Yoshida N."/>
            <person name="Goto Y."/>
            <person name="Miyata Y."/>
        </authorList>
    </citation>
    <scope>NUCLEOTIDE SEQUENCE [LARGE SCALE GENOMIC DNA]</scope>
    <source>
        <strain evidence="7 8">NIT-T3</strain>
    </source>
</reference>
<name>A0ABM8HUF6_9BACT</name>
<evidence type="ECO:0000313" key="8">
    <source>
        <dbReference type="Proteomes" id="UP001319827"/>
    </source>
</evidence>
<accession>A0ABM8HUF6</accession>
<dbReference type="Proteomes" id="UP001319827">
    <property type="component" value="Chromosome"/>
</dbReference>
<dbReference type="InterPro" id="IPR050469">
    <property type="entry name" value="Diguanylate_Cyclase"/>
</dbReference>
<feature type="modified residue" description="4-aspartylphosphate" evidence="3">
    <location>
        <position position="385"/>
    </location>
</feature>
<feature type="domain" description="Response regulatory" evidence="5">
    <location>
        <begin position="336"/>
        <end position="450"/>
    </location>
</feature>
<dbReference type="SUPFAM" id="SSF55073">
    <property type="entry name" value="Nucleotide cyclase"/>
    <property type="match status" value="2"/>
</dbReference>
<evidence type="ECO:0000256" key="3">
    <source>
        <dbReference type="PROSITE-ProRule" id="PRU00169"/>
    </source>
</evidence>
<dbReference type="SUPFAM" id="SSF52172">
    <property type="entry name" value="CheY-like"/>
    <property type="match status" value="2"/>
</dbReference>
<dbReference type="RefSeq" id="WP_225911646.1">
    <property type="nucleotide sequence ID" value="NZ_AP024355.1"/>
</dbReference>
<evidence type="ECO:0000313" key="7">
    <source>
        <dbReference type="EMBL" id="BCR04361.1"/>
    </source>
</evidence>
<evidence type="ECO:0000259" key="5">
    <source>
        <dbReference type="PROSITE" id="PS50110"/>
    </source>
</evidence>
<feature type="domain" description="Response regulatory" evidence="5">
    <location>
        <begin position="4"/>
        <end position="118"/>
    </location>
</feature>
<dbReference type="Gene3D" id="3.30.70.270">
    <property type="match status" value="2"/>
</dbReference>
<evidence type="ECO:0000256" key="2">
    <source>
        <dbReference type="ARBA" id="ARBA00034247"/>
    </source>
</evidence>
<reference evidence="7 8" key="2">
    <citation type="journal article" date="2021" name="Int. J. Syst. Evol. Microbiol.">
        <title>Isolation and Polyphasic Characterization of Desulfuromonas versatilis sp. Nov., an Electrogenic Bacteria Capable of Versatile Metabolism Isolated from a Graphene Oxide-Reducing Enrichment Culture.</title>
        <authorList>
            <person name="Xie L."/>
            <person name="Yoshida N."/>
            <person name="Ishii S."/>
            <person name="Meng L."/>
        </authorList>
    </citation>
    <scope>NUCLEOTIDE SEQUENCE [LARGE SCALE GENOMIC DNA]</scope>
    <source>
        <strain evidence="7 8">NIT-T3</strain>
    </source>
</reference>
<dbReference type="PROSITE" id="PS50110">
    <property type="entry name" value="RESPONSE_REGULATORY"/>
    <property type="match status" value="2"/>
</dbReference>
<dbReference type="Gene3D" id="3.40.50.2300">
    <property type="match status" value="2"/>
</dbReference>
<evidence type="ECO:0000256" key="1">
    <source>
        <dbReference type="ARBA" id="ARBA00012528"/>
    </source>
</evidence>
<feature type="modified residue" description="4-aspartylphosphate" evidence="3">
    <location>
        <position position="53"/>
    </location>
</feature>
<feature type="region of interest" description="Disordered" evidence="4">
    <location>
        <begin position="305"/>
        <end position="335"/>
    </location>
</feature>
<dbReference type="EMBL" id="AP024355">
    <property type="protein sequence ID" value="BCR04361.1"/>
    <property type="molecule type" value="Genomic_DNA"/>
</dbReference>
<proteinExistence type="predicted"/>
<dbReference type="NCBIfam" id="TIGR00254">
    <property type="entry name" value="GGDEF"/>
    <property type="match status" value="1"/>
</dbReference>
<keyword evidence="3" id="KW-0597">Phosphoprotein</keyword>
<sequence>MSLQILVVIKNPVSRNLINEILSHCGHDTLVLENREDALELTDTTPFPVVVTDIELETEAEVPFSALLQQHPGTQVIITGNRASSLTEAITTLRQGDYSYILKAFEDVGLVSATLTRAIDNIRVVIELRSKLEVLKKKQSELEGVQKTLQKIEVRHSLSGLYSKLHFHEILGRELIRSLQHNRPFSLLLMEIKARFLGEDANRLLTEEKLAQLAQAIKGRLRRSDLVTSYQERTFGILLPETTPDAANFVIRNLQSLTEQFPFGTPEERGKIQVLCNFGMASFPDDGAHSPSLLQKVEKNLLLEASRNDQPDLETNPKGPPPAREDNEPPADSRPRVLVVDDNEGILEVFREILEDEGYEVVTAGSGEQALALFETDPFPVVISDVIMPGMSGMDLLQRIKSLRQETEIVIMTSQSDLTPSIKALRQGAFDYLGKPFEDIEIIPLVVGRAFANFSRIRENRRLIEELERKNKGMAFANQTLQNLAIRDGLTNLYNHSYFKEALEIEVIRSRRYHRQCTVMFMDLDHFKNFNDSCGHLQGDKLLATLARMIGERLRKSDILARYGGEEFTAILPELSKEEAFKIAEDLRDMVESYPFPGREHQPGGRVTLSIGLASFPEDGGDASSLIMHADQALYRGKRQGRNRVAI</sequence>
<evidence type="ECO:0000256" key="4">
    <source>
        <dbReference type="SAM" id="MobiDB-lite"/>
    </source>
</evidence>
<dbReference type="PANTHER" id="PTHR45138">
    <property type="entry name" value="REGULATORY COMPONENTS OF SENSORY TRANSDUCTION SYSTEM"/>
    <property type="match status" value="1"/>
</dbReference>
<dbReference type="InterPro" id="IPR001789">
    <property type="entry name" value="Sig_transdc_resp-reg_receiver"/>
</dbReference>
<dbReference type="EC" id="2.7.7.65" evidence="1"/>
<dbReference type="Pfam" id="PF00990">
    <property type="entry name" value="GGDEF"/>
    <property type="match status" value="2"/>
</dbReference>
<dbReference type="CDD" id="cd01949">
    <property type="entry name" value="GGDEF"/>
    <property type="match status" value="1"/>
</dbReference>